<dbReference type="Proteomes" id="UP000830375">
    <property type="component" value="Unassembled WGS sequence"/>
</dbReference>
<keyword evidence="1" id="KW-1133">Transmembrane helix</keyword>
<keyword evidence="1" id="KW-0472">Membrane</keyword>
<name>A0ABQ8M1Z1_LABRO</name>
<evidence type="ECO:0000313" key="3">
    <source>
        <dbReference type="Proteomes" id="UP000830375"/>
    </source>
</evidence>
<keyword evidence="3" id="KW-1185">Reference proteome</keyword>
<reference evidence="2 3" key="1">
    <citation type="submission" date="2022-01" db="EMBL/GenBank/DDBJ databases">
        <title>A high-quality chromosome-level genome assembly of rohu carp, Labeo rohita.</title>
        <authorList>
            <person name="Arick M.A. II"/>
            <person name="Hsu C.-Y."/>
            <person name="Magbanua Z."/>
            <person name="Pechanova O."/>
            <person name="Grover C."/>
            <person name="Miller E."/>
            <person name="Thrash A."/>
            <person name="Ezzel L."/>
            <person name="Alam S."/>
            <person name="Benzie J."/>
            <person name="Hamilton M."/>
            <person name="Karsi A."/>
            <person name="Lawrence M.L."/>
            <person name="Peterson D.G."/>
        </authorList>
    </citation>
    <scope>NUCLEOTIDE SEQUENCE [LARGE SCALE GENOMIC DNA]</scope>
    <source>
        <strain evidence="3">BAU-BD-2019</strain>
        <tissue evidence="2">Blood</tissue>
    </source>
</reference>
<feature type="transmembrane region" description="Helical" evidence="1">
    <location>
        <begin position="40"/>
        <end position="60"/>
    </location>
</feature>
<comment type="caution">
    <text evidence="2">The sequence shown here is derived from an EMBL/GenBank/DDBJ whole genome shotgun (WGS) entry which is preliminary data.</text>
</comment>
<keyword evidence="1" id="KW-0812">Transmembrane</keyword>
<accession>A0ABQ8M1Z1</accession>
<organism evidence="2 3">
    <name type="scientific">Labeo rohita</name>
    <name type="common">Indian major carp</name>
    <name type="synonym">Cyprinus rohita</name>
    <dbReference type="NCBI Taxonomy" id="84645"/>
    <lineage>
        <taxon>Eukaryota</taxon>
        <taxon>Metazoa</taxon>
        <taxon>Chordata</taxon>
        <taxon>Craniata</taxon>
        <taxon>Vertebrata</taxon>
        <taxon>Euteleostomi</taxon>
        <taxon>Actinopterygii</taxon>
        <taxon>Neopterygii</taxon>
        <taxon>Teleostei</taxon>
        <taxon>Ostariophysi</taxon>
        <taxon>Cypriniformes</taxon>
        <taxon>Cyprinidae</taxon>
        <taxon>Labeoninae</taxon>
        <taxon>Labeonini</taxon>
        <taxon>Labeo</taxon>
    </lineage>
</organism>
<sequence length="83" mass="9773">MQILHIEKTNKGPVLFCIYHMEYKIICINITLFAHENSPLHWFVYLTLFFCCFTNVTAFCKNRSVDYTTVALRQYCGLIALLM</sequence>
<evidence type="ECO:0000313" key="2">
    <source>
        <dbReference type="EMBL" id="KAI2656929.1"/>
    </source>
</evidence>
<protein>
    <submittedName>
        <fullName evidence="2">ABC transporter G family member 19</fullName>
    </submittedName>
</protein>
<gene>
    <name evidence="2" type="ORF">H4Q32_020964</name>
</gene>
<feature type="transmembrane region" description="Helical" evidence="1">
    <location>
        <begin position="12"/>
        <end position="34"/>
    </location>
</feature>
<dbReference type="EMBL" id="JACTAM010000014">
    <property type="protein sequence ID" value="KAI2656929.1"/>
    <property type="molecule type" value="Genomic_DNA"/>
</dbReference>
<evidence type="ECO:0000256" key="1">
    <source>
        <dbReference type="SAM" id="Phobius"/>
    </source>
</evidence>
<proteinExistence type="predicted"/>